<keyword evidence="1" id="KW-1133">Transmembrane helix</keyword>
<accession>A0A1E5TDS3</accession>
<dbReference type="Proteomes" id="UP000095713">
    <property type="component" value="Unassembled WGS sequence"/>
</dbReference>
<evidence type="ECO:0000256" key="1">
    <source>
        <dbReference type="SAM" id="Phobius"/>
    </source>
</evidence>
<dbReference type="RefSeq" id="WP_069828959.1">
    <property type="nucleotide sequence ID" value="NZ_MDJD01000007.1"/>
</dbReference>
<dbReference type="AlphaFoldDB" id="A0A1E5TDS3"/>
<proteinExistence type="predicted"/>
<keyword evidence="1" id="KW-0472">Membrane</keyword>
<evidence type="ECO:0000313" key="2">
    <source>
        <dbReference type="EMBL" id="OEK09523.1"/>
    </source>
</evidence>
<keyword evidence="1" id="KW-0812">Transmembrane</keyword>
<organism evidence="2 3">
    <name type="scientific">Flavivirga aquatica</name>
    <dbReference type="NCBI Taxonomy" id="1849968"/>
    <lineage>
        <taxon>Bacteria</taxon>
        <taxon>Pseudomonadati</taxon>
        <taxon>Bacteroidota</taxon>
        <taxon>Flavobacteriia</taxon>
        <taxon>Flavobacteriales</taxon>
        <taxon>Flavobacteriaceae</taxon>
        <taxon>Flavivirga</taxon>
    </lineage>
</organism>
<comment type="caution">
    <text evidence="2">The sequence shown here is derived from an EMBL/GenBank/DDBJ whole genome shotgun (WGS) entry which is preliminary data.</text>
</comment>
<dbReference type="EMBL" id="MDJD01000007">
    <property type="protein sequence ID" value="OEK09523.1"/>
    <property type="molecule type" value="Genomic_DNA"/>
</dbReference>
<feature type="transmembrane region" description="Helical" evidence="1">
    <location>
        <begin position="50"/>
        <end position="70"/>
    </location>
</feature>
<feature type="transmembrane region" description="Helical" evidence="1">
    <location>
        <begin position="15"/>
        <end position="38"/>
    </location>
</feature>
<evidence type="ECO:0000313" key="3">
    <source>
        <dbReference type="Proteomes" id="UP000095713"/>
    </source>
</evidence>
<protein>
    <submittedName>
        <fullName evidence="2">Uncharacterized protein</fullName>
    </submittedName>
</protein>
<gene>
    <name evidence="2" type="ORF">A8C32_12505</name>
</gene>
<name>A0A1E5TDS3_9FLAO</name>
<keyword evidence="3" id="KW-1185">Reference proteome</keyword>
<dbReference type="OrthoDB" id="1447528at2"/>
<sequence length="83" mass="9439">MLDRLFLKHLTKKGVIAYFVGQVIFMAILAYYLFGIAGYSIDRGDEGRDILFIGLIIIVLLWGGICLLLWKKPKTDKNTAYVN</sequence>
<reference evidence="2 3" key="1">
    <citation type="submission" date="2016-05" db="EMBL/GenBank/DDBJ databases">
        <title>Draft Genome Sequence of Algibacter sp. Strain SK-16 Isolated from the Surface Water of Aburatsubo Inlet.</title>
        <authorList>
            <person name="Wong S.-K."/>
            <person name="Yoshizawa S."/>
            <person name="Nakajima Y."/>
            <person name="Ogura Y."/>
            <person name="Tetsuya H."/>
            <person name="Hamasaki K."/>
        </authorList>
    </citation>
    <scope>NUCLEOTIDE SEQUENCE [LARGE SCALE GENOMIC DNA]</scope>
    <source>
        <strain evidence="2 3">SK-16</strain>
    </source>
</reference>